<dbReference type="Proteomes" id="UP001150238">
    <property type="component" value="Unassembled WGS sequence"/>
</dbReference>
<feature type="region of interest" description="Disordered" evidence="1">
    <location>
        <begin position="1"/>
        <end position="28"/>
    </location>
</feature>
<sequence length="436" mass="49028">MDQQAEDDTHPFSPQPQAPPIESSADQNPGLEVELSLASSVAIQVANFIGLSQEHRAILLHISQAPHLQDIPNNSQEQLMPMFWALGILLKNRENSSLLRADIILIQNQLCQMHQSSEENVSLSATQKTNVLNACKNVVYGPRRMSYHNTAIVSDVLRYLNQNSSQNSFRAHFENPSSTFGQVLNKYIRDKASYAKNIIKDEWIRSTNGGVTKSAEMIAETMVGSTVNIGLQHTGRLLLARYFLRLWDDLQTPGTESARPFDKFSSEDDEFFAHKAHGDNGDAESKGFWNDFNDFLIWKSEGQFKHETKDVKKKRKKNDSDNAPKLIKKPGRAYGANFISVEWVEFYKQRAAYEMEMFPDDKIAAIPRVQPESVPQPSSMMMSGAAGMQTPQTHRSNILIYPTGQFSSPAPHMSGLGETHTSNNESIMNHNELIDE</sequence>
<dbReference type="EMBL" id="JANVFS010000048">
    <property type="protein sequence ID" value="KAJ4465771.1"/>
    <property type="molecule type" value="Genomic_DNA"/>
</dbReference>
<feature type="region of interest" description="Disordered" evidence="1">
    <location>
        <begin position="307"/>
        <end position="326"/>
    </location>
</feature>
<gene>
    <name evidence="2" type="ORF">C8J55DRAFT_566025</name>
</gene>
<organism evidence="2 3">
    <name type="scientific">Lentinula lateritia</name>
    <dbReference type="NCBI Taxonomy" id="40482"/>
    <lineage>
        <taxon>Eukaryota</taxon>
        <taxon>Fungi</taxon>
        <taxon>Dikarya</taxon>
        <taxon>Basidiomycota</taxon>
        <taxon>Agaricomycotina</taxon>
        <taxon>Agaricomycetes</taxon>
        <taxon>Agaricomycetidae</taxon>
        <taxon>Agaricales</taxon>
        <taxon>Marasmiineae</taxon>
        <taxon>Omphalotaceae</taxon>
        <taxon>Lentinula</taxon>
    </lineage>
</organism>
<name>A0A9W8ZSG0_9AGAR</name>
<proteinExistence type="predicted"/>
<comment type="caution">
    <text evidence="2">The sequence shown here is derived from an EMBL/GenBank/DDBJ whole genome shotgun (WGS) entry which is preliminary data.</text>
</comment>
<reference evidence="2" key="2">
    <citation type="journal article" date="2023" name="Proc. Natl. Acad. Sci. U.S.A.">
        <title>A global phylogenomic analysis of the shiitake genus Lentinula.</title>
        <authorList>
            <person name="Sierra-Patev S."/>
            <person name="Min B."/>
            <person name="Naranjo-Ortiz M."/>
            <person name="Looney B."/>
            <person name="Konkel Z."/>
            <person name="Slot J.C."/>
            <person name="Sakamoto Y."/>
            <person name="Steenwyk J.L."/>
            <person name="Rokas A."/>
            <person name="Carro J."/>
            <person name="Camarero S."/>
            <person name="Ferreira P."/>
            <person name="Molpeceres G."/>
            <person name="Ruiz-Duenas F.J."/>
            <person name="Serrano A."/>
            <person name="Henrissat B."/>
            <person name="Drula E."/>
            <person name="Hughes K.W."/>
            <person name="Mata J.L."/>
            <person name="Ishikawa N.K."/>
            <person name="Vargas-Isla R."/>
            <person name="Ushijima S."/>
            <person name="Smith C.A."/>
            <person name="Donoghue J."/>
            <person name="Ahrendt S."/>
            <person name="Andreopoulos W."/>
            <person name="He G."/>
            <person name="LaButti K."/>
            <person name="Lipzen A."/>
            <person name="Ng V."/>
            <person name="Riley R."/>
            <person name="Sandor L."/>
            <person name="Barry K."/>
            <person name="Martinez A.T."/>
            <person name="Xiao Y."/>
            <person name="Gibbons J.G."/>
            <person name="Terashima K."/>
            <person name="Grigoriev I.V."/>
            <person name="Hibbett D."/>
        </authorList>
    </citation>
    <scope>NUCLEOTIDE SEQUENCE</scope>
    <source>
        <strain evidence="2">Sp2 HRB7682 ss15</strain>
    </source>
</reference>
<reference evidence="2" key="1">
    <citation type="submission" date="2022-08" db="EMBL/GenBank/DDBJ databases">
        <authorList>
            <consortium name="DOE Joint Genome Institute"/>
            <person name="Min B."/>
            <person name="Riley R."/>
            <person name="Sierra-Patev S."/>
            <person name="Naranjo-Ortiz M."/>
            <person name="Looney B."/>
            <person name="Konkel Z."/>
            <person name="Slot J.C."/>
            <person name="Sakamoto Y."/>
            <person name="Steenwyk J.L."/>
            <person name="Rokas A."/>
            <person name="Carro J."/>
            <person name="Camarero S."/>
            <person name="Ferreira P."/>
            <person name="Molpeceres G."/>
            <person name="Ruiz-Duenas F.J."/>
            <person name="Serrano A."/>
            <person name="Henrissat B."/>
            <person name="Drula E."/>
            <person name="Hughes K.W."/>
            <person name="Mata J.L."/>
            <person name="Ishikawa N.K."/>
            <person name="Vargas-Isla R."/>
            <person name="Ushijima S."/>
            <person name="Smith C.A."/>
            <person name="Ahrendt S."/>
            <person name="Andreopoulos W."/>
            <person name="He G."/>
            <person name="Labutti K."/>
            <person name="Lipzen A."/>
            <person name="Ng V."/>
            <person name="Sandor L."/>
            <person name="Barry K."/>
            <person name="Martinez A.T."/>
            <person name="Xiao Y."/>
            <person name="Gibbons J.G."/>
            <person name="Terashima K."/>
            <person name="Hibbett D.S."/>
            <person name="Grigoriev I.V."/>
        </authorList>
    </citation>
    <scope>NUCLEOTIDE SEQUENCE</scope>
    <source>
        <strain evidence="2">Sp2 HRB7682 ss15</strain>
    </source>
</reference>
<protein>
    <submittedName>
        <fullName evidence="2">Uncharacterized protein</fullName>
    </submittedName>
</protein>
<evidence type="ECO:0000256" key="1">
    <source>
        <dbReference type="SAM" id="MobiDB-lite"/>
    </source>
</evidence>
<accession>A0A9W8ZSG0</accession>
<evidence type="ECO:0000313" key="2">
    <source>
        <dbReference type="EMBL" id="KAJ4465771.1"/>
    </source>
</evidence>
<evidence type="ECO:0000313" key="3">
    <source>
        <dbReference type="Proteomes" id="UP001150238"/>
    </source>
</evidence>
<dbReference type="AlphaFoldDB" id="A0A9W8ZSG0"/>